<dbReference type="EMBL" id="JAFKCT010000003">
    <property type="protein sequence ID" value="MBN7811189.1"/>
    <property type="molecule type" value="Genomic_DNA"/>
</dbReference>
<evidence type="ECO:0000313" key="2">
    <source>
        <dbReference type="EMBL" id="MBN7811189.1"/>
    </source>
</evidence>
<dbReference type="Pfam" id="PF13302">
    <property type="entry name" value="Acetyltransf_3"/>
    <property type="match status" value="1"/>
</dbReference>
<dbReference type="PANTHER" id="PTHR43610">
    <property type="entry name" value="BLL6696 PROTEIN"/>
    <property type="match status" value="1"/>
</dbReference>
<comment type="caution">
    <text evidence="2">The sequence shown here is derived from an EMBL/GenBank/DDBJ whole genome shotgun (WGS) entry which is preliminary data.</text>
</comment>
<accession>A0ABS3C252</accession>
<dbReference type="PANTHER" id="PTHR43610:SF1">
    <property type="entry name" value="N-ACETYLTRANSFERASE DOMAIN-CONTAINING PROTEIN"/>
    <property type="match status" value="1"/>
</dbReference>
<dbReference type="PROSITE" id="PS51186">
    <property type="entry name" value="GNAT"/>
    <property type="match status" value="1"/>
</dbReference>
<dbReference type="InterPro" id="IPR016181">
    <property type="entry name" value="Acyl_CoA_acyltransferase"/>
</dbReference>
<reference evidence="2 3" key="1">
    <citation type="submission" date="2021-03" db="EMBL/GenBank/DDBJ databases">
        <title>novel species isolated from a fishpond in China.</title>
        <authorList>
            <person name="Lu H."/>
            <person name="Cai Z."/>
        </authorList>
    </citation>
    <scope>NUCLEOTIDE SEQUENCE [LARGE SCALE GENOMIC DNA]</scope>
    <source>
        <strain evidence="2 3">H41</strain>
    </source>
</reference>
<dbReference type="Proteomes" id="UP000664317">
    <property type="component" value="Unassembled WGS sequence"/>
</dbReference>
<dbReference type="SUPFAM" id="SSF55729">
    <property type="entry name" value="Acyl-CoA N-acyltransferases (Nat)"/>
    <property type="match status" value="1"/>
</dbReference>
<evidence type="ECO:0000313" key="3">
    <source>
        <dbReference type="Proteomes" id="UP000664317"/>
    </source>
</evidence>
<name>A0ABS3C252_9BACT</name>
<organism evidence="2 3">
    <name type="scientific">Algoriphagus oliviformis</name>
    <dbReference type="NCBI Taxonomy" id="2811231"/>
    <lineage>
        <taxon>Bacteria</taxon>
        <taxon>Pseudomonadati</taxon>
        <taxon>Bacteroidota</taxon>
        <taxon>Cytophagia</taxon>
        <taxon>Cytophagales</taxon>
        <taxon>Cyclobacteriaceae</taxon>
        <taxon>Algoriphagus</taxon>
    </lineage>
</organism>
<feature type="domain" description="N-acetyltransferase" evidence="1">
    <location>
        <begin position="16"/>
        <end position="174"/>
    </location>
</feature>
<proteinExistence type="predicted"/>
<gene>
    <name evidence="2" type="ORF">J0A68_09490</name>
</gene>
<keyword evidence="3" id="KW-1185">Reference proteome</keyword>
<dbReference type="Gene3D" id="3.40.630.30">
    <property type="match status" value="1"/>
</dbReference>
<dbReference type="RefSeq" id="WP_206577971.1">
    <property type="nucleotide sequence ID" value="NZ_JAFKCT010000003.1"/>
</dbReference>
<evidence type="ECO:0000259" key="1">
    <source>
        <dbReference type="PROSITE" id="PS51186"/>
    </source>
</evidence>
<dbReference type="InterPro" id="IPR000182">
    <property type="entry name" value="GNAT_dom"/>
</dbReference>
<protein>
    <submittedName>
        <fullName evidence="2">GNAT family N-acetyltransferase</fullName>
    </submittedName>
</protein>
<sequence>MDFSFDKELVLENEAVLLRPLRESDLDALLPIATQDPQLLRYSLAPIHSRELLTTYLQKAAENRRNKIRYSLIVFDKRANAYAGVTCLLSISNPDERLEIGGTWYGRDFHRTGLNRHCKFLLLDYAFGYLGAKRVEFKTDERNTVSRTAIQKIGGQQEGILRNHTLLYDGFRRNTVYYSILDCEWQAIRDRFAGWGIGK</sequence>